<dbReference type="PROSITE" id="PS51257">
    <property type="entry name" value="PROKAR_LIPOPROTEIN"/>
    <property type="match status" value="1"/>
</dbReference>
<dbReference type="EMBL" id="FOSL01000058">
    <property type="protein sequence ID" value="SFL20958.1"/>
    <property type="molecule type" value="Genomic_DNA"/>
</dbReference>
<protein>
    <submittedName>
        <fullName evidence="1">Uncharacterized protein</fullName>
    </submittedName>
</protein>
<dbReference type="AlphaFoldDB" id="A0A1I4FSX4"/>
<evidence type="ECO:0000313" key="1">
    <source>
        <dbReference type="EMBL" id="SFL20958.1"/>
    </source>
</evidence>
<dbReference type="RefSeq" id="WP_149764601.1">
    <property type="nucleotide sequence ID" value="NZ_BSPE01000079.1"/>
</dbReference>
<organism evidence="1 2">
    <name type="scientific">Neomesorhizobium albiziae</name>
    <dbReference type="NCBI Taxonomy" id="335020"/>
    <lineage>
        <taxon>Bacteria</taxon>
        <taxon>Pseudomonadati</taxon>
        <taxon>Pseudomonadota</taxon>
        <taxon>Alphaproteobacteria</taxon>
        <taxon>Hyphomicrobiales</taxon>
        <taxon>Phyllobacteriaceae</taxon>
        <taxon>Neomesorhizobium</taxon>
    </lineage>
</organism>
<dbReference type="OrthoDB" id="8086447at2"/>
<proteinExistence type="predicted"/>
<sequence>MKTASTLLQILALAACFTIYLSGNGGAQLTGVRRAMQTMAVSVNQPATPAPSDAVAADAC</sequence>
<gene>
    <name evidence="1" type="ORF">SAMN04488498_1588</name>
</gene>
<name>A0A1I4FSX4_9HYPH</name>
<dbReference type="Proteomes" id="UP000323300">
    <property type="component" value="Unassembled WGS sequence"/>
</dbReference>
<reference evidence="1 2" key="1">
    <citation type="submission" date="2016-10" db="EMBL/GenBank/DDBJ databases">
        <authorList>
            <person name="Varghese N."/>
            <person name="Submissions S."/>
        </authorList>
    </citation>
    <scope>NUCLEOTIDE SEQUENCE [LARGE SCALE GENOMIC DNA]</scope>
    <source>
        <strain evidence="1 2">DSM 21822</strain>
    </source>
</reference>
<accession>A0A1I4FSX4</accession>
<keyword evidence="2" id="KW-1185">Reference proteome</keyword>
<evidence type="ECO:0000313" key="2">
    <source>
        <dbReference type="Proteomes" id="UP000323300"/>
    </source>
</evidence>